<dbReference type="GO" id="GO:0016020">
    <property type="term" value="C:membrane"/>
    <property type="evidence" value="ECO:0007669"/>
    <property type="project" value="TreeGrafter"/>
</dbReference>
<sequence length="50" mass="5761">LRTLIIKALRLGPIPKHISFIMDGNRRYSRKHGIPLKEGHLLGFEALKRV</sequence>
<dbReference type="Proteomes" id="UP000886653">
    <property type="component" value="Unassembled WGS sequence"/>
</dbReference>
<reference evidence="3" key="1">
    <citation type="submission" date="2013-11" db="EMBL/GenBank/DDBJ databases">
        <title>Genome sequence of the fusiform rust pathogen reveals effectors for host alternation and coevolution with pine.</title>
        <authorList>
            <consortium name="DOE Joint Genome Institute"/>
            <person name="Smith K."/>
            <person name="Pendleton A."/>
            <person name="Kubisiak T."/>
            <person name="Anderson C."/>
            <person name="Salamov A."/>
            <person name="Aerts A."/>
            <person name="Riley R."/>
            <person name="Clum A."/>
            <person name="Lindquist E."/>
            <person name="Ence D."/>
            <person name="Campbell M."/>
            <person name="Kronenberg Z."/>
            <person name="Feau N."/>
            <person name="Dhillon B."/>
            <person name="Hamelin R."/>
            <person name="Burleigh J."/>
            <person name="Smith J."/>
            <person name="Yandell M."/>
            <person name="Nelson C."/>
            <person name="Grigoriev I."/>
            <person name="Davis J."/>
        </authorList>
    </citation>
    <scope>NUCLEOTIDE SEQUENCE</scope>
    <source>
        <strain evidence="3">G11</strain>
    </source>
</reference>
<dbReference type="GO" id="GO:0045547">
    <property type="term" value="F:ditrans,polycis-polyprenyl diphosphate synthase [(2E,6E)-farnesyl diphosphate specific] activity"/>
    <property type="evidence" value="ECO:0007669"/>
    <property type="project" value="TreeGrafter"/>
</dbReference>
<evidence type="ECO:0000313" key="3">
    <source>
        <dbReference type="EMBL" id="KAG0148294.1"/>
    </source>
</evidence>
<accession>A0A9P6NQA4</accession>
<dbReference type="PANTHER" id="PTHR10291">
    <property type="entry name" value="DEHYDRODOLICHYL DIPHOSPHATE SYNTHASE FAMILY MEMBER"/>
    <property type="match status" value="1"/>
</dbReference>
<keyword evidence="4" id="KW-1185">Reference proteome</keyword>
<feature type="non-terminal residue" evidence="3">
    <location>
        <position position="1"/>
    </location>
</feature>
<dbReference type="Gene3D" id="3.40.1180.10">
    <property type="entry name" value="Decaprenyl diphosphate synthase-like"/>
    <property type="match status" value="1"/>
</dbReference>
<dbReference type="GO" id="GO:0005783">
    <property type="term" value="C:endoplasmic reticulum"/>
    <property type="evidence" value="ECO:0007669"/>
    <property type="project" value="TreeGrafter"/>
</dbReference>
<dbReference type="InterPro" id="IPR036424">
    <property type="entry name" value="UPP_synth-like_sf"/>
</dbReference>
<name>A0A9P6NQA4_9BASI</name>
<gene>
    <name evidence="3" type="ORF">CROQUDRAFT_8846</name>
</gene>
<feature type="non-terminal residue" evidence="3">
    <location>
        <position position="50"/>
    </location>
</feature>
<comment type="similarity">
    <text evidence="1">Belongs to the UPP synthase family.</text>
</comment>
<evidence type="ECO:0000313" key="4">
    <source>
        <dbReference type="Proteomes" id="UP000886653"/>
    </source>
</evidence>
<dbReference type="Pfam" id="PF01255">
    <property type="entry name" value="Prenyltransf"/>
    <property type="match status" value="1"/>
</dbReference>
<evidence type="ECO:0000256" key="1">
    <source>
        <dbReference type="ARBA" id="ARBA00005432"/>
    </source>
</evidence>
<dbReference type="PANTHER" id="PTHR10291:SF43">
    <property type="entry name" value="DEHYDRODOLICHYL DIPHOSPHATE SYNTHASE COMPLEX SUBUNIT DHDDS"/>
    <property type="match status" value="1"/>
</dbReference>
<dbReference type="GO" id="GO:0016094">
    <property type="term" value="P:polyprenol biosynthetic process"/>
    <property type="evidence" value="ECO:0007669"/>
    <property type="project" value="TreeGrafter"/>
</dbReference>
<evidence type="ECO:0000256" key="2">
    <source>
        <dbReference type="ARBA" id="ARBA00022679"/>
    </source>
</evidence>
<dbReference type="SUPFAM" id="SSF64005">
    <property type="entry name" value="Undecaprenyl diphosphate synthase"/>
    <property type="match status" value="1"/>
</dbReference>
<dbReference type="GO" id="GO:0005811">
    <property type="term" value="C:lipid droplet"/>
    <property type="evidence" value="ECO:0007669"/>
    <property type="project" value="TreeGrafter"/>
</dbReference>
<protein>
    <submittedName>
        <fullName evidence="3">Uncharacterized protein</fullName>
    </submittedName>
</protein>
<dbReference type="InterPro" id="IPR001441">
    <property type="entry name" value="UPP_synth-like"/>
</dbReference>
<keyword evidence="2" id="KW-0808">Transferase</keyword>
<comment type="caution">
    <text evidence="3">The sequence shown here is derived from an EMBL/GenBank/DDBJ whole genome shotgun (WGS) entry which is preliminary data.</text>
</comment>
<dbReference type="AlphaFoldDB" id="A0A9P6NQA4"/>
<dbReference type="EMBL" id="MU167238">
    <property type="protein sequence ID" value="KAG0148294.1"/>
    <property type="molecule type" value="Genomic_DNA"/>
</dbReference>
<dbReference type="GO" id="GO:1904423">
    <property type="term" value="C:dehydrodolichyl diphosphate synthase complex"/>
    <property type="evidence" value="ECO:0007669"/>
    <property type="project" value="TreeGrafter"/>
</dbReference>
<organism evidence="3 4">
    <name type="scientific">Cronartium quercuum f. sp. fusiforme G11</name>
    <dbReference type="NCBI Taxonomy" id="708437"/>
    <lineage>
        <taxon>Eukaryota</taxon>
        <taxon>Fungi</taxon>
        <taxon>Dikarya</taxon>
        <taxon>Basidiomycota</taxon>
        <taxon>Pucciniomycotina</taxon>
        <taxon>Pucciniomycetes</taxon>
        <taxon>Pucciniales</taxon>
        <taxon>Coleosporiaceae</taxon>
        <taxon>Cronartium</taxon>
    </lineage>
</organism>
<proteinExistence type="inferred from homology"/>
<dbReference type="OrthoDB" id="4173905at2759"/>